<feature type="transmembrane region" description="Helical" evidence="1">
    <location>
        <begin position="343"/>
        <end position="361"/>
    </location>
</feature>
<feature type="transmembrane region" description="Helical" evidence="1">
    <location>
        <begin position="12"/>
        <end position="33"/>
    </location>
</feature>
<dbReference type="PANTHER" id="PTHR36927">
    <property type="entry name" value="BLR4337 PROTEIN"/>
    <property type="match status" value="1"/>
</dbReference>
<keyword evidence="3" id="KW-0012">Acyltransferase</keyword>
<dbReference type="OrthoDB" id="9809782at2"/>
<organism evidence="3 4">
    <name type="scientific">Janthinobacterium psychrotolerans</name>
    <dbReference type="NCBI Taxonomy" id="1747903"/>
    <lineage>
        <taxon>Bacteria</taxon>
        <taxon>Pseudomonadati</taxon>
        <taxon>Pseudomonadota</taxon>
        <taxon>Betaproteobacteria</taxon>
        <taxon>Burkholderiales</taxon>
        <taxon>Oxalobacteraceae</taxon>
        <taxon>Janthinobacterium</taxon>
    </lineage>
</organism>
<dbReference type="STRING" id="1747903.ASR47_1015130"/>
<evidence type="ECO:0000256" key="1">
    <source>
        <dbReference type="SAM" id="Phobius"/>
    </source>
</evidence>
<reference evidence="3 4" key="1">
    <citation type="submission" date="2016-04" db="EMBL/GenBank/DDBJ databases">
        <title>Draft genome sequence of Janthinobacterium psychrotolerans sp. nov., isolated from freshwater sediments in Denmark.</title>
        <authorList>
            <person name="Gong X."/>
            <person name="Skrivergaard S."/>
            <person name="Korsgaard B.S."/>
            <person name="Schreiber L."/>
            <person name="Marshall I.P."/>
            <person name="Finster K."/>
            <person name="Schramm A."/>
        </authorList>
    </citation>
    <scope>NUCLEOTIDE SEQUENCE [LARGE SCALE GENOMIC DNA]</scope>
    <source>
        <strain evidence="3 4">S3-2</strain>
    </source>
</reference>
<accession>A0A1A7C350</accession>
<feature type="transmembrane region" description="Helical" evidence="1">
    <location>
        <begin position="86"/>
        <end position="104"/>
    </location>
</feature>
<dbReference type="InterPro" id="IPR050623">
    <property type="entry name" value="Glucan_succinyl_AcylTrfase"/>
</dbReference>
<feature type="transmembrane region" description="Helical" evidence="1">
    <location>
        <begin position="181"/>
        <end position="201"/>
    </location>
</feature>
<keyword evidence="1" id="KW-0812">Transmembrane</keyword>
<dbReference type="Proteomes" id="UP000092713">
    <property type="component" value="Unassembled WGS sequence"/>
</dbReference>
<keyword evidence="1" id="KW-1133">Transmembrane helix</keyword>
<protein>
    <submittedName>
        <fullName evidence="3">Acyltransferase family protein</fullName>
    </submittedName>
</protein>
<comment type="caution">
    <text evidence="3">The sequence shown here is derived from an EMBL/GenBank/DDBJ whole genome shotgun (WGS) entry which is preliminary data.</text>
</comment>
<keyword evidence="3" id="KW-0808">Transferase</keyword>
<evidence type="ECO:0000259" key="2">
    <source>
        <dbReference type="Pfam" id="PF01757"/>
    </source>
</evidence>
<feature type="transmembrane region" description="Helical" evidence="1">
    <location>
        <begin position="149"/>
        <end position="169"/>
    </location>
</feature>
<evidence type="ECO:0000313" key="4">
    <source>
        <dbReference type="Proteomes" id="UP000092713"/>
    </source>
</evidence>
<dbReference type="EMBL" id="LOCQ01000048">
    <property type="protein sequence ID" value="OBV40371.1"/>
    <property type="molecule type" value="Genomic_DNA"/>
</dbReference>
<dbReference type="Pfam" id="PF01757">
    <property type="entry name" value="Acyl_transf_3"/>
    <property type="match status" value="1"/>
</dbReference>
<feature type="transmembrane region" description="Helical" evidence="1">
    <location>
        <begin position="213"/>
        <end position="230"/>
    </location>
</feature>
<feature type="transmembrane region" description="Helical" evidence="1">
    <location>
        <begin position="282"/>
        <end position="300"/>
    </location>
</feature>
<feature type="domain" description="Acyltransferase 3" evidence="2">
    <location>
        <begin position="8"/>
        <end position="356"/>
    </location>
</feature>
<keyword evidence="1" id="KW-0472">Membrane</keyword>
<dbReference type="GO" id="GO:0016747">
    <property type="term" value="F:acyltransferase activity, transferring groups other than amino-acyl groups"/>
    <property type="evidence" value="ECO:0007669"/>
    <property type="project" value="InterPro"/>
</dbReference>
<feature type="transmembrane region" description="Helical" evidence="1">
    <location>
        <begin position="312"/>
        <end position="331"/>
    </location>
</feature>
<dbReference type="AlphaFoldDB" id="A0A1A7C350"/>
<feature type="transmembrane region" description="Helical" evidence="1">
    <location>
        <begin position="242"/>
        <end position="262"/>
    </location>
</feature>
<sequence length="390" mass="44734">MTHASRRHDIDALRFLVFSLLIAYHTAMLYLAGADFHMKSTYLTDSLNFPMVFINRWRMEIVFLISGVSCAMMTQTSRGAFLWRRVQRLLLPLLFGVLVVVPLQPYCEGVSNGLVAPGYGQFLLDYFGHHAWPAGAFTGWKTSFTWNHLWYLVYLLLYTIVLVALQPMLERLRPLFTGLRGWRLLVLPALLPLAATVFLKLRYPENHALVKDWYAHAIYFTMYLYGWWLGNDKGVWQELARLRWHTLLLAPCAFAVYVGFDLVYSENLLTWASSGSWPMRNLYMWLAICAILGWSHTLLNRPFAWLAWARQAVYPWYILHQSAIVLLAYWLVPLKLGPVVEPVLILAGTVAICWGLTSLLISKVNWLRVCFGLPARPARRLAAGKALPAV</sequence>
<dbReference type="InterPro" id="IPR002656">
    <property type="entry name" value="Acyl_transf_3_dom"/>
</dbReference>
<dbReference type="RefSeq" id="WP_065307124.1">
    <property type="nucleotide sequence ID" value="NZ_LOCQ01000048.1"/>
</dbReference>
<evidence type="ECO:0000313" key="3">
    <source>
        <dbReference type="EMBL" id="OBV40371.1"/>
    </source>
</evidence>
<proteinExistence type="predicted"/>
<name>A0A1A7C350_9BURK</name>
<dbReference type="PATRIC" id="fig|1747903.4.peg.4003"/>
<keyword evidence="4" id="KW-1185">Reference proteome</keyword>
<feature type="transmembrane region" description="Helical" evidence="1">
    <location>
        <begin position="53"/>
        <end position="74"/>
    </location>
</feature>
<dbReference type="PANTHER" id="PTHR36927:SF3">
    <property type="entry name" value="GLUCANS BIOSYNTHESIS PROTEIN C"/>
    <property type="match status" value="1"/>
</dbReference>
<gene>
    <name evidence="3" type="ORF">ASR47_1015130</name>
</gene>